<reference evidence="4" key="1">
    <citation type="journal article" date="2019" name="Int. J. Syst. Evol. Microbiol.">
        <title>The Global Catalogue of Microorganisms (GCM) 10K type strain sequencing project: providing services to taxonomists for standard genome sequencing and annotation.</title>
        <authorList>
            <consortium name="The Broad Institute Genomics Platform"/>
            <consortium name="The Broad Institute Genome Sequencing Center for Infectious Disease"/>
            <person name="Wu L."/>
            <person name="Ma J."/>
        </authorList>
    </citation>
    <scope>NUCLEOTIDE SEQUENCE [LARGE SCALE GENOMIC DNA]</scope>
    <source>
        <strain evidence="4">JCM 19015</strain>
    </source>
</reference>
<gene>
    <name evidence="3" type="ORF">GCM10025783_02640</name>
</gene>
<feature type="region of interest" description="Disordered" evidence="1">
    <location>
        <begin position="42"/>
        <end position="74"/>
    </location>
</feature>
<feature type="compositionally biased region" description="Polar residues" evidence="1">
    <location>
        <begin position="65"/>
        <end position="74"/>
    </location>
</feature>
<protein>
    <recommendedName>
        <fullName evidence="5">Secreted protein</fullName>
    </recommendedName>
</protein>
<proteinExistence type="predicted"/>
<feature type="signal peptide" evidence="2">
    <location>
        <begin position="1"/>
        <end position="25"/>
    </location>
</feature>
<dbReference type="PROSITE" id="PS51257">
    <property type="entry name" value="PROKAR_LIPOPROTEIN"/>
    <property type="match status" value="1"/>
</dbReference>
<sequence>MILRALALTAVLAAAALSTAGCAAAQPEATASPTISRTATVAPLTTPSPQAGEVTRSTFGGGASRTPSGRTPTAGQLAVDVACAGTDGSRMRWSLVSGDGAALGLSGDADCSGPPSTQWLGITAEQRPDRVRVRLLPASGVVSGWAVVRNGTP</sequence>
<evidence type="ECO:0008006" key="5">
    <source>
        <dbReference type="Google" id="ProtNLM"/>
    </source>
</evidence>
<name>A0ABP8YRM0_9MICO</name>
<comment type="caution">
    <text evidence="3">The sequence shown here is derived from an EMBL/GenBank/DDBJ whole genome shotgun (WGS) entry which is preliminary data.</text>
</comment>
<evidence type="ECO:0000313" key="3">
    <source>
        <dbReference type="EMBL" id="GAA4736058.1"/>
    </source>
</evidence>
<keyword evidence="4" id="KW-1185">Reference proteome</keyword>
<keyword evidence="2" id="KW-0732">Signal</keyword>
<evidence type="ECO:0000313" key="4">
    <source>
        <dbReference type="Proteomes" id="UP001500121"/>
    </source>
</evidence>
<dbReference type="RefSeq" id="WP_345479104.1">
    <property type="nucleotide sequence ID" value="NZ_BAABLP010000001.1"/>
</dbReference>
<evidence type="ECO:0000256" key="1">
    <source>
        <dbReference type="SAM" id="MobiDB-lite"/>
    </source>
</evidence>
<dbReference type="Proteomes" id="UP001500121">
    <property type="component" value="Unassembled WGS sequence"/>
</dbReference>
<organism evidence="3 4">
    <name type="scientific">Amnibacterium soli</name>
    <dbReference type="NCBI Taxonomy" id="1282736"/>
    <lineage>
        <taxon>Bacteria</taxon>
        <taxon>Bacillati</taxon>
        <taxon>Actinomycetota</taxon>
        <taxon>Actinomycetes</taxon>
        <taxon>Micrococcales</taxon>
        <taxon>Microbacteriaceae</taxon>
        <taxon>Amnibacterium</taxon>
    </lineage>
</organism>
<dbReference type="EMBL" id="BAABLP010000001">
    <property type="protein sequence ID" value="GAA4736058.1"/>
    <property type="molecule type" value="Genomic_DNA"/>
</dbReference>
<feature type="chain" id="PRO_5047481562" description="Secreted protein" evidence="2">
    <location>
        <begin position="26"/>
        <end position="153"/>
    </location>
</feature>
<evidence type="ECO:0000256" key="2">
    <source>
        <dbReference type="SAM" id="SignalP"/>
    </source>
</evidence>
<accession>A0ABP8YRM0</accession>